<accession>A0A4D7C5M3</accession>
<evidence type="ECO:0000313" key="2">
    <source>
        <dbReference type="EMBL" id="QCI78970.1"/>
    </source>
</evidence>
<dbReference type="AlphaFoldDB" id="A0A4D7C5M3"/>
<proteinExistence type="predicted"/>
<protein>
    <submittedName>
        <fullName evidence="2">Uncharacterized protein</fullName>
    </submittedName>
</protein>
<organism evidence="2 3">
    <name type="scientific">Hankyongella ginsenosidimutans</name>
    <dbReference type="NCBI Taxonomy" id="1763828"/>
    <lineage>
        <taxon>Bacteria</taxon>
        <taxon>Pseudomonadati</taxon>
        <taxon>Pseudomonadota</taxon>
        <taxon>Alphaproteobacteria</taxon>
        <taxon>Sphingomonadales</taxon>
        <taxon>Sphingomonadaceae</taxon>
        <taxon>Hankyongella</taxon>
    </lineage>
</organism>
<dbReference type="Proteomes" id="UP000298714">
    <property type="component" value="Chromosome"/>
</dbReference>
<dbReference type="KEGG" id="hgn:E6W36_03330"/>
<feature type="region of interest" description="Disordered" evidence="1">
    <location>
        <begin position="23"/>
        <end position="59"/>
    </location>
</feature>
<dbReference type="EMBL" id="CP039704">
    <property type="protein sequence ID" value="QCI78970.1"/>
    <property type="molecule type" value="Genomic_DNA"/>
</dbReference>
<evidence type="ECO:0000313" key="3">
    <source>
        <dbReference type="Proteomes" id="UP000298714"/>
    </source>
</evidence>
<evidence type="ECO:0000256" key="1">
    <source>
        <dbReference type="SAM" id="MobiDB-lite"/>
    </source>
</evidence>
<gene>
    <name evidence="2" type="ORF">E6W36_03330</name>
</gene>
<feature type="compositionally biased region" description="Low complexity" evidence="1">
    <location>
        <begin position="37"/>
        <end position="59"/>
    </location>
</feature>
<sequence length="59" mass="6552">MPRAELNPEQKRRLADALRANLARRKQQTRARRAGETAQPDPLADTTDTAALETPKSPT</sequence>
<dbReference type="RefSeq" id="WP_222873766.1">
    <property type="nucleotide sequence ID" value="NZ_CP039704.1"/>
</dbReference>
<reference evidence="3" key="1">
    <citation type="submission" date="2019-04" db="EMBL/GenBank/DDBJ databases">
        <title>Complete genome sequence of Sphingomonas sp. W1-2-3.</title>
        <authorList>
            <person name="Im W.T."/>
        </authorList>
    </citation>
    <scope>NUCLEOTIDE SEQUENCE [LARGE SCALE GENOMIC DNA]</scope>
    <source>
        <strain evidence="3">W1-2-3</strain>
    </source>
</reference>
<feature type="compositionally biased region" description="Basic residues" evidence="1">
    <location>
        <begin position="23"/>
        <end position="32"/>
    </location>
</feature>
<keyword evidence="3" id="KW-1185">Reference proteome</keyword>
<name>A0A4D7C5M3_9SPHN</name>